<sequence length="253" mass="26875">MRAHNKSLPVISKDRLKPDCSSYGVTLNTTLPSSCTATSTGSSRPTSPPTATPTDRVSLFGPISSTDSQSSSMSTGTKVAIAMGIIILVVAIGIGIWVALKKRHHHHRQHAGYFPTSPGGFGHKINPQISVAPLDPTPWQHQPAQLATPRPLPPTHSPPSQQVPLHVYAQFGSSAVPSYVSPVTSPVGRGAELSGSPVTQRKVFRGDGVPGQDRSHTRAQLDECESAFGVSGVFREPLYNGLKPAYVPYPCMT</sequence>
<keyword evidence="4" id="KW-1185">Reference proteome</keyword>
<feature type="transmembrane region" description="Helical" evidence="2">
    <location>
        <begin position="79"/>
        <end position="100"/>
    </location>
</feature>
<feature type="region of interest" description="Disordered" evidence="1">
    <location>
        <begin position="186"/>
        <end position="216"/>
    </location>
</feature>
<dbReference type="EMBL" id="ML996107">
    <property type="protein sequence ID" value="KAF2738697.1"/>
    <property type="molecule type" value="Genomic_DNA"/>
</dbReference>
<keyword evidence="2" id="KW-0472">Membrane</keyword>
<evidence type="ECO:0000256" key="2">
    <source>
        <dbReference type="SAM" id="Phobius"/>
    </source>
</evidence>
<feature type="region of interest" description="Disordered" evidence="1">
    <location>
        <begin position="135"/>
        <end position="162"/>
    </location>
</feature>
<proteinExistence type="predicted"/>
<protein>
    <submittedName>
        <fullName evidence="3">Uncharacterized protein</fullName>
    </submittedName>
</protein>
<comment type="caution">
    <text evidence="3">The sequence shown here is derived from an EMBL/GenBank/DDBJ whole genome shotgun (WGS) entry which is preliminary data.</text>
</comment>
<evidence type="ECO:0000256" key="1">
    <source>
        <dbReference type="SAM" id="MobiDB-lite"/>
    </source>
</evidence>
<evidence type="ECO:0000313" key="4">
    <source>
        <dbReference type="Proteomes" id="UP000799444"/>
    </source>
</evidence>
<keyword evidence="2" id="KW-1133">Transmembrane helix</keyword>
<name>A0A9P4R8J4_9PLEO</name>
<feature type="compositionally biased region" description="Low complexity" evidence="1">
    <location>
        <begin position="36"/>
        <end position="45"/>
    </location>
</feature>
<dbReference type="Proteomes" id="UP000799444">
    <property type="component" value="Unassembled WGS sequence"/>
</dbReference>
<evidence type="ECO:0000313" key="3">
    <source>
        <dbReference type="EMBL" id="KAF2738697.1"/>
    </source>
</evidence>
<reference evidence="3" key="1">
    <citation type="journal article" date="2020" name="Stud. Mycol.">
        <title>101 Dothideomycetes genomes: a test case for predicting lifestyles and emergence of pathogens.</title>
        <authorList>
            <person name="Haridas S."/>
            <person name="Albert R."/>
            <person name="Binder M."/>
            <person name="Bloem J."/>
            <person name="Labutti K."/>
            <person name="Salamov A."/>
            <person name="Andreopoulos B."/>
            <person name="Baker S."/>
            <person name="Barry K."/>
            <person name="Bills G."/>
            <person name="Bluhm B."/>
            <person name="Cannon C."/>
            <person name="Castanera R."/>
            <person name="Culley D."/>
            <person name="Daum C."/>
            <person name="Ezra D."/>
            <person name="Gonzalez J."/>
            <person name="Henrissat B."/>
            <person name="Kuo A."/>
            <person name="Liang C."/>
            <person name="Lipzen A."/>
            <person name="Lutzoni F."/>
            <person name="Magnuson J."/>
            <person name="Mondo S."/>
            <person name="Nolan M."/>
            <person name="Ohm R."/>
            <person name="Pangilinan J."/>
            <person name="Park H.-J."/>
            <person name="Ramirez L."/>
            <person name="Alfaro M."/>
            <person name="Sun H."/>
            <person name="Tritt A."/>
            <person name="Yoshinaga Y."/>
            <person name="Zwiers L.-H."/>
            <person name="Turgeon B."/>
            <person name="Goodwin S."/>
            <person name="Spatafora J."/>
            <person name="Crous P."/>
            <person name="Grigoriev I."/>
        </authorList>
    </citation>
    <scope>NUCLEOTIDE SEQUENCE</scope>
    <source>
        <strain evidence="3">CBS 125425</strain>
    </source>
</reference>
<gene>
    <name evidence="3" type="ORF">EJ04DRAFT_520047</name>
</gene>
<organism evidence="3 4">
    <name type="scientific">Polyplosphaeria fusca</name>
    <dbReference type="NCBI Taxonomy" id="682080"/>
    <lineage>
        <taxon>Eukaryota</taxon>
        <taxon>Fungi</taxon>
        <taxon>Dikarya</taxon>
        <taxon>Ascomycota</taxon>
        <taxon>Pezizomycotina</taxon>
        <taxon>Dothideomycetes</taxon>
        <taxon>Pleosporomycetidae</taxon>
        <taxon>Pleosporales</taxon>
        <taxon>Tetraplosphaeriaceae</taxon>
        <taxon>Polyplosphaeria</taxon>
    </lineage>
</organism>
<keyword evidence="2" id="KW-0812">Transmembrane</keyword>
<accession>A0A9P4R8J4</accession>
<dbReference type="AlphaFoldDB" id="A0A9P4R8J4"/>
<feature type="region of interest" description="Disordered" evidence="1">
    <location>
        <begin position="34"/>
        <end position="72"/>
    </location>
</feature>